<dbReference type="InterPro" id="IPR013830">
    <property type="entry name" value="SGNH_hydro"/>
</dbReference>
<keyword evidence="3" id="KW-1185">Reference proteome</keyword>
<evidence type="ECO:0000313" key="3">
    <source>
        <dbReference type="Proteomes" id="UP000228854"/>
    </source>
</evidence>
<dbReference type="CDD" id="cd00229">
    <property type="entry name" value="SGNH_hydrolase"/>
    <property type="match status" value="1"/>
</dbReference>
<dbReference type="Gene3D" id="3.40.50.1110">
    <property type="entry name" value="SGNH hydrolase"/>
    <property type="match status" value="1"/>
</dbReference>
<dbReference type="Proteomes" id="UP000228854">
    <property type="component" value="Segment"/>
</dbReference>
<dbReference type="InterPro" id="IPR036514">
    <property type="entry name" value="SGNH_hydro_sf"/>
</dbReference>
<evidence type="ECO:0000259" key="1">
    <source>
        <dbReference type="Pfam" id="PF13472"/>
    </source>
</evidence>
<name>A0A2D0WYF4_9CAUD</name>
<gene>
    <name evidence="2" type="ORF">CPS1_20</name>
</gene>
<reference evidence="2 3" key="1">
    <citation type="submission" date="2017-04" db="EMBL/GenBank/DDBJ databases">
        <title>Complete genome sequences of Clostridium perfringens bacteriophage CPS1.</title>
        <authorList>
            <person name="Ha E."/>
            <person name="Ryu S."/>
        </authorList>
    </citation>
    <scope>NUCLEOTIDE SEQUENCE [LARGE SCALE GENOMIC DNA]</scope>
</reference>
<proteinExistence type="predicted"/>
<accession>A0A2D0WYF4</accession>
<dbReference type="EMBL" id="KY996523">
    <property type="protein sequence ID" value="ARW58310.1"/>
    <property type="molecule type" value="Genomic_DNA"/>
</dbReference>
<feature type="domain" description="SGNH hydrolase-type esterase" evidence="1">
    <location>
        <begin position="261"/>
        <end position="450"/>
    </location>
</feature>
<dbReference type="SUPFAM" id="SSF52266">
    <property type="entry name" value="SGNH hydrolase"/>
    <property type="match status" value="1"/>
</dbReference>
<evidence type="ECO:0000313" key="2">
    <source>
        <dbReference type="EMBL" id="ARW58310.1"/>
    </source>
</evidence>
<organism evidence="2 3">
    <name type="scientific">Clostridium phage CPS1</name>
    <dbReference type="NCBI Taxonomy" id="1983541"/>
    <lineage>
        <taxon>Viruses</taxon>
        <taxon>Duplodnaviria</taxon>
        <taxon>Heunggongvirae</taxon>
        <taxon>Uroviricota</taxon>
        <taxon>Caudoviricetes</taxon>
        <taxon>Guelinviridae</taxon>
        <taxon>Denniswatsonvirinae</taxon>
        <taxon>Gregsiragusavirus</taxon>
        <taxon>Gregsiragusavirus CPS1</taxon>
    </lineage>
</organism>
<dbReference type="Pfam" id="PF13472">
    <property type="entry name" value="Lipase_GDSL_2"/>
    <property type="match status" value="1"/>
</dbReference>
<sequence length="472" mass="53641">MARLNYKEVLKGDVGATYEPHLTDESVLYWTNNGGLENPTPKNIRGKTGVTPNLQIGTVETLESDENAKVEIVGTAENPIINMGIPKGKEQDLNPYQTKNDDELLNDKSIVENINNNIVYNKNNQTDFNTIVNKKTNKLNTDFEDDTYYDKNGTKYSYSGYTVLSAKVEPLKQYDISCYSKFSMSPITLWNDENFIGYMGELNPSGESGLENQNIIITTPINCNKIKIQSTNWGKTDKHYIKEFIYYPNTFKYLKNLKWGAIGDSLTDANTLKEQTVKENYVNYVSESLGLRVDNLGVGGTGYWNGKNINKNFPKRTENLNSDYDIITIFGSFNDNFETTNYTLGNVSDKTEETLFGCMNKTLGNIYKNNPNVIVGIILPTPWGGWNLRHPSRLEKCKEYINALIEFANYNSLPILDLFHESNLRPWDSGFNSKYFLNADTVHPLSEAHKKFISPKVEDFIIKLIGGKKYDK</sequence>
<protein>
    <recommendedName>
        <fullName evidence="1">SGNH hydrolase-type esterase domain-containing protein</fullName>
    </recommendedName>
</protein>